<dbReference type="InterPro" id="IPR036485">
    <property type="entry name" value="Glu_synth_asu_C_sf"/>
</dbReference>
<evidence type="ECO:0000256" key="5">
    <source>
        <dbReference type="ARBA" id="ARBA00022630"/>
    </source>
</evidence>
<evidence type="ECO:0000313" key="17">
    <source>
        <dbReference type="Proteomes" id="UP001596457"/>
    </source>
</evidence>
<proteinExistence type="inferred from homology"/>
<dbReference type="PROSITE" id="PS51278">
    <property type="entry name" value="GATASE_TYPE_2"/>
    <property type="match status" value="1"/>
</dbReference>
<keyword evidence="17" id="KW-1185">Reference proteome</keyword>
<evidence type="ECO:0000256" key="4">
    <source>
        <dbReference type="ARBA" id="ARBA00022605"/>
    </source>
</evidence>
<comment type="caution">
    <text evidence="16">The sequence shown here is derived from an EMBL/GenBank/DDBJ whole genome shotgun (WGS) entry which is preliminary data.</text>
</comment>
<dbReference type="Gene3D" id="3.20.20.70">
    <property type="entry name" value="Aldolase class I"/>
    <property type="match status" value="2"/>
</dbReference>
<keyword evidence="11" id="KW-0411">Iron-sulfur</keyword>
<dbReference type="SUPFAM" id="SSF56235">
    <property type="entry name" value="N-terminal nucleophile aminohydrolases (Ntn hydrolases)"/>
    <property type="match status" value="1"/>
</dbReference>
<evidence type="ECO:0000256" key="7">
    <source>
        <dbReference type="ARBA" id="ARBA00022723"/>
    </source>
</evidence>
<evidence type="ECO:0000256" key="11">
    <source>
        <dbReference type="ARBA" id="ARBA00023014"/>
    </source>
</evidence>
<dbReference type="CDD" id="cd00713">
    <property type="entry name" value="GltS"/>
    <property type="match status" value="1"/>
</dbReference>
<keyword evidence="7" id="KW-0479">Metal-binding</keyword>
<keyword evidence="4" id="KW-0028">Amino-acid biosynthesis</keyword>
<sequence length="1590" mass="173035">MTTAAEITHLQEHGLYSGANEHDACGVGFVAHIKGAKSHEIVSQALKILENLDHRGVVGADALMGDGAGILIQLPDALYREEMAKQGVTLPPVGEYGVGMIFLPKEHASRLACVQEMERAIKAEGQVLLGWREVPVNRDMPMSPTVREKEPIMCQVFIGRGNDVIVQDALERKLYVIRKTASAHIQALKLTHSKEYYVPSMSSRTVVYKGLLLANQVGEYFLDLQDPRCVSALGLVHQRFSTNTFPEWPLAHPYRYVAHNGEINTVKGNYNWMRAREGVMSSPVLGNDLQKLYPISFAGQSDTATFDNCLELLTMAGYPISQAVMMMIPEPWEQHTTMDERRKAFYEYHAAMLEPWDGPASIVFTDGRQIGATLDRNGLRPSRYCITDDDFVVMGSESGVLPIPENKIVSKWRLQPGKMFLIDLEQGRMINDEELKANLANSKPYKQWIENLRIRLDDVEQPVAGEADSTGKVSMDESSVASIEPVSSNLLDRQQAFGYTQEDIKFLLAPMALAGEEAIGSMGNDSPLAVLSGKNKVLYTYFKQLFAQVTNPPIDPIREAIVMSLVSFIGPKPNLLDINQVNPPLRLEVSQPVLDFNDMAKLRAIERTTQGKFRSHTLDITYPLAWGHEGVEAKLASLCAEAVDAIKSGSNILIISDRAVSAEQVAIPALLALSAIHQHLVREGLRTTAGLVVETGSAREVHHFAVLAGYGAEAVHPYLAMETLAALHKDLGADLSAEKAIYNYVKAIGKGLSKIMSKMGVSTYMSYCGAQLFECIGLNSQVIDKYFSGTASRVEGIGVFEIAEEAIRTHKAAFGDDPVLANMLDAGGEYAWRARGEEHMWTPDAIAKLQHSTRANNWNTYKEYAQIINDQTRRHLTLRGLFEFKFDPSKAISIDEVEPAKEIVKRFATGAMSLGSISTEAHATLAVAMNRIGGKSNTGEGGEDPARYRNELKGIPIKKGESLKSVIGADKVEVDVELQDGDSLRSKIKQVASGRFGVTAEYLASADQIQIKMAQGAKPGEGGQLPGGKVSEYIGFLRYSVPGVGLISPPPHHDIYSIEDLAQLIHDLKNVNPRADISVKLVSEVGVGTIAAGVAKAKADHVVIAGHDGGTGASPWSSIKHAGSPWEIGLAETQQTLVLNRLRGRIRVQADGQMKTGRDVVIGALLGADEFGFATAPLVVEGCIMMRKCHLNTCPVGVATQDPVLRAKFSGKPEHVVNYFFFIAEEVRQIMAQLGVRKFDDLVGRAEFLDTRKGIAHWKARGLDFSRLFAQPQVPVDVPRLHVATQDHCLDKALDVKLIEKSRAAIDKGDKVQFIEVARNVNRTVGAMLSGELTRVRPEGLPDDTLRIQLEGTGGQSFGAFLAKGITMYLIGDANDYTGKGLSGGRVVVRPSIDFRGDAAKNIIVGNTVMYGATAGEAFFAGVGGERFAVRLSGATAVVEGTGDHGCEYMTGGTVVVLGQTGRNFAAGMSGGIAYVYDEDGQFAKRCNTAMVSLEKVLPAAEQEASVPKAIWHKGESDEAQLKKLLADHNRWTGSKRARDLLDNWETARAKFVKVFPNEYKRALGEINAKVEAVAATTKAAGKKAAVAAK</sequence>
<evidence type="ECO:0000313" key="16">
    <source>
        <dbReference type="EMBL" id="MFC7459746.1"/>
    </source>
</evidence>
<dbReference type="InterPro" id="IPR002932">
    <property type="entry name" value="Glu_synthdom"/>
</dbReference>
<dbReference type="Pfam" id="PF04898">
    <property type="entry name" value="Glu_syn_central"/>
    <property type="match status" value="1"/>
</dbReference>
<evidence type="ECO:0000256" key="3">
    <source>
        <dbReference type="ARBA" id="ARBA00009716"/>
    </source>
</evidence>
<keyword evidence="10" id="KW-0408">Iron</keyword>
<dbReference type="SUPFAM" id="SSF51395">
    <property type="entry name" value="FMN-linked oxidoreductases"/>
    <property type="match status" value="1"/>
</dbReference>
<comment type="similarity">
    <text evidence="3">Belongs to the glutamate synthase family.</text>
</comment>
<dbReference type="RefSeq" id="WP_382198990.1">
    <property type="nucleotide sequence ID" value="NZ_JBHTBZ010000012.1"/>
</dbReference>
<comment type="cofactor">
    <cofactor evidence="2">
        <name>[3Fe-4S] cluster</name>
        <dbReference type="ChEBI" id="CHEBI:21137"/>
    </cofactor>
</comment>
<evidence type="ECO:0000256" key="1">
    <source>
        <dbReference type="ARBA" id="ARBA00001917"/>
    </source>
</evidence>
<keyword evidence="12" id="KW-0314">Glutamate biosynthesis</keyword>
<feature type="domain" description="Glutamine amidotransferase type-2" evidence="15">
    <location>
        <begin position="25"/>
        <end position="425"/>
    </location>
</feature>
<dbReference type="PANTHER" id="PTHR11938">
    <property type="entry name" value="FAD NADPH DEHYDROGENASE/OXIDOREDUCTASE"/>
    <property type="match status" value="1"/>
</dbReference>
<evidence type="ECO:0000256" key="6">
    <source>
        <dbReference type="ARBA" id="ARBA00022643"/>
    </source>
</evidence>
<dbReference type="InterPro" id="IPR050711">
    <property type="entry name" value="ET-N_metabolism_enzyme"/>
</dbReference>
<dbReference type="Pfam" id="PF01493">
    <property type="entry name" value="GXGXG"/>
    <property type="match status" value="1"/>
</dbReference>
<dbReference type="EMBL" id="JBHTBZ010000012">
    <property type="protein sequence ID" value="MFC7459746.1"/>
    <property type="molecule type" value="Genomic_DNA"/>
</dbReference>
<evidence type="ECO:0000256" key="8">
    <source>
        <dbReference type="ARBA" id="ARBA00022962"/>
    </source>
</evidence>
<name>A0ABW2S8D3_9BURK</name>
<evidence type="ECO:0000256" key="12">
    <source>
        <dbReference type="ARBA" id="ARBA00023164"/>
    </source>
</evidence>
<dbReference type="Gene3D" id="2.160.20.60">
    <property type="entry name" value="Glutamate synthase, alpha subunit, C-terminal domain"/>
    <property type="match status" value="1"/>
</dbReference>
<dbReference type="InterPro" id="IPR017932">
    <property type="entry name" value="GATase_2_dom"/>
</dbReference>
<evidence type="ECO:0000256" key="10">
    <source>
        <dbReference type="ARBA" id="ARBA00023004"/>
    </source>
</evidence>
<keyword evidence="9" id="KW-0560">Oxidoreductase</keyword>
<organism evidence="16 17">
    <name type="scientific">Hydrogenophaga defluvii</name>
    <dbReference type="NCBI Taxonomy" id="249410"/>
    <lineage>
        <taxon>Bacteria</taxon>
        <taxon>Pseudomonadati</taxon>
        <taxon>Pseudomonadota</taxon>
        <taxon>Betaproteobacteria</taxon>
        <taxon>Burkholderiales</taxon>
        <taxon>Comamonadaceae</taxon>
        <taxon>Hydrogenophaga</taxon>
    </lineage>
</organism>
<protein>
    <submittedName>
        <fullName evidence="16">Glutamate synthase-related protein</fullName>
    </submittedName>
</protein>
<dbReference type="InterPro" id="IPR006982">
    <property type="entry name" value="Glu_synth_centr_N"/>
</dbReference>
<dbReference type="PANTHER" id="PTHR11938:SF133">
    <property type="entry name" value="GLUTAMATE SYNTHASE (NADH)"/>
    <property type="match status" value="1"/>
</dbReference>
<dbReference type="SUPFAM" id="SSF69336">
    <property type="entry name" value="Alpha subunit of glutamate synthase, C-terminal domain"/>
    <property type="match status" value="1"/>
</dbReference>
<evidence type="ECO:0000256" key="13">
    <source>
        <dbReference type="ARBA" id="ARBA00023291"/>
    </source>
</evidence>
<evidence type="ECO:0000256" key="2">
    <source>
        <dbReference type="ARBA" id="ARBA00001927"/>
    </source>
</evidence>
<comment type="pathway">
    <text evidence="14">Amino-acid biosynthesis.</text>
</comment>
<dbReference type="Gene3D" id="3.60.20.10">
    <property type="entry name" value="Glutamine Phosphoribosylpyrophosphate, subunit 1, domain 1"/>
    <property type="match status" value="1"/>
</dbReference>
<evidence type="ECO:0000256" key="14">
    <source>
        <dbReference type="ARBA" id="ARBA00029440"/>
    </source>
</evidence>
<keyword evidence="6" id="KW-0288">FMN</keyword>
<evidence type="ECO:0000256" key="9">
    <source>
        <dbReference type="ARBA" id="ARBA00023002"/>
    </source>
</evidence>
<dbReference type="CDD" id="cd02808">
    <property type="entry name" value="GltS_FMN"/>
    <property type="match status" value="1"/>
</dbReference>
<gene>
    <name evidence="16" type="ORF">ACFQU0_04805</name>
</gene>
<accession>A0ABW2S8D3</accession>
<dbReference type="InterPro" id="IPR002489">
    <property type="entry name" value="Glu_synth_asu_C"/>
</dbReference>
<dbReference type="Proteomes" id="UP001596457">
    <property type="component" value="Unassembled WGS sequence"/>
</dbReference>
<dbReference type="InterPro" id="IPR013785">
    <property type="entry name" value="Aldolase_TIM"/>
</dbReference>
<comment type="cofactor">
    <cofactor evidence="1">
        <name>FMN</name>
        <dbReference type="ChEBI" id="CHEBI:58210"/>
    </cofactor>
</comment>
<dbReference type="CDD" id="cd00982">
    <property type="entry name" value="gltB_C"/>
    <property type="match status" value="1"/>
</dbReference>
<keyword evidence="13" id="KW-0003">3Fe-4S</keyword>
<keyword evidence="8" id="KW-0315">Glutamine amidotransferase</keyword>
<reference evidence="17" key="1">
    <citation type="journal article" date="2019" name="Int. J. Syst. Evol. Microbiol.">
        <title>The Global Catalogue of Microorganisms (GCM) 10K type strain sequencing project: providing services to taxonomists for standard genome sequencing and annotation.</title>
        <authorList>
            <consortium name="The Broad Institute Genomics Platform"/>
            <consortium name="The Broad Institute Genome Sequencing Center for Infectious Disease"/>
            <person name="Wu L."/>
            <person name="Ma J."/>
        </authorList>
    </citation>
    <scope>NUCLEOTIDE SEQUENCE [LARGE SCALE GENOMIC DNA]</scope>
    <source>
        <strain evidence="17">CCUG 53903</strain>
    </source>
</reference>
<dbReference type="Pfam" id="PF01645">
    <property type="entry name" value="Glu_synthase"/>
    <property type="match status" value="1"/>
</dbReference>
<evidence type="ECO:0000259" key="15">
    <source>
        <dbReference type="PROSITE" id="PS51278"/>
    </source>
</evidence>
<dbReference type="InterPro" id="IPR029055">
    <property type="entry name" value="Ntn_hydrolases_N"/>
</dbReference>
<dbReference type="Pfam" id="PF00310">
    <property type="entry name" value="GATase_2"/>
    <property type="match status" value="1"/>
</dbReference>
<keyword evidence="5" id="KW-0285">Flavoprotein</keyword>